<reference evidence="1 2" key="1">
    <citation type="submission" date="2023-10" db="EMBL/GenBank/DDBJ databases">
        <title>Eight complete genome sequences of bacteria isolated from laboratory stock of Giant Kelp gametophytes.</title>
        <authorList>
            <person name="Tolentino B."/>
            <person name="Nuzhdin S."/>
        </authorList>
    </citation>
    <scope>NUCLEOTIDE SEQUENCE [LARGE SCALE GENOMIC DNA]</scope>
    <source>
        <strain evidence="1 2">LC.270.F.C4</strain>
    </source>
</reference>
<dbReference type="EMBL" id="CP136704">
    <property type="protein sequence ID" value="WOI34748.1"/>
    <property type="molecule type" value="Genomic_DNA"/>
</dbReference>
<proteinExistence type="predicted"/>
<sequence length="89" mass="10418">MNWDTHFVQFRTRHGTWSIDRIDRIDRIGGWYRVFFEKENLGHYASPFVALDELTGGSCEWPGVLDPSECGISDDFEDWTAVPKRPARR</sequence>
<evidence type="ECO:0000313" key="2">
    <source>
        <dbReference type="Proteomes" id="UP001302666"/>
    </source>
</evidence>
<name>A0ABZ0HIT2_TRISK</name>
<keyword evidence="2" id="KW-1185">Reference proteome</keyword>
<dbReference type="RefSeq" id="WP_317386586.1">
    <property type="nucleotide sequence ID" value="NZ_CP136704.1"/>
</dbReference>
<gene>
    <name evidence="1" type="ORF">R1T40_08490</name>
</gene>
<accession>A0ABZ0HIT2</accession>
<protein>
    <submittedName>
        <fullName evidence="1">Uncharacterized protein</fullName>
    </submittedName>
</protein>
<dbReference type="Proteomes" id="UP001302666">
    <property type="component" value="Chromosome"/>
</dbReference>
<organism evidence="1 2">
    <name type="scientific">Tritonibacter scottomollicae</name>
    <name type="common">Epibacterium scottomollicae</name>
    <dbReference type="NCBI Taxonomy" id="483013"/>
    <lineage>
        <taxon>Bacteria</taxon>
        <taxon>Pseudomonadati</taxon>
        <taxon>Pseudomonadota</taxon>
        <taxon>Alphaproteobacteria</taxon>
        <taxon>Rhodobacterales</taxon>
        <taxon>Paracoccaceae</taxon>
        <taxon>Tritonibacter</taxon>
    </lineage>
</organism>
<evidence type="ECO:0000313" key="1">
    <source>
        <dbReference type="EMBL" id="WOI34748.1"/>
    </source>
</evidence>